<reference evidence="8 9" key="1">
    <citation type="submission" date="2018-01" db="EMBL/GenBank/DDBJ databases">
        <title>Whole genome sequencing of Histamine producing bacteria.</title>
        <authorList>
            <person name="Butler K."/>
        </authorList>
    </citation>
    <scope>NUCLEOTIDE SEQUENCE [LARGE SCALE GENOMIC DNA]</scope>
    <source>
        <strain evidence="8 9">DSM 100436</strain>
    </source>
</reference>
<keyword evidence="5" id="KW-0812">Transmembrane</keyword>
<dbReference type="SUPFAM" id="SSF55874">
    <property type="entry name" value="ATPase domain of HSP90 chaperone/DNA topoisomerase II/histidine kinase"/>
    <property type="match status" value="1"/>
</dbReference>
<dbReference type="PRINTS" id="PR00344">
    <property type="entry name" value="BCTRLSENSOR"/>
</dbReference>
<evidence type="ECO:0000259" key="7">
    <source>
        <dbReference type="PROSITE" id="PS50109"/>
    </source>
</evidence>
<evidence type="ECO:0000256" key="4">
    <source>
        <dbReference type="SAM" id="Coils"/>
    </source>
</evidence>
<dbReference type="GO" id="GO:0000155">
    <property type="term" value="F:phosphorelay sensor kinase activity"/>
    <property type="evidence" value="ECO:0007669"/>
    <property type="project" value="InterPro"/>
</dbReference>
<dbReference type="SMART" id="SM00388">
    <property type="entry name" value="HisKA"/>
    <property type="match status" value="1"/>
</dbReference>
<dbReference type="InterPro" id="IPR003594">
    <property type="entry name" value="HATPase_dom"/>
</dbReference>
<dbReference type="Proteomes" id="UP000241771">
    <property type="component" value="Unassembled WGS sequence"/>
</dbReference>
<comment type="catalytic activity">
    <reaction evidence="1">
        <text>ATP + protein L-histidine = ADP + protein N-phospho-L-histidine.</text>
        <dbReference type="EC" id="2.7.13.3"/>
    </reaction>
</comment>
<dbReference type="InterPro" id="IPR005467">
    <property type="entry name" value="His_kinase_dom"/>
</dbReference>
<name>A0A2T3NP95_9GAMM</name>
<dbReference type="SMART" id="SM00387">
    <property type="entry name" value="HATPase_c"/>
    <property type="match status" value="1"/>
</dbReference>
<keyword evidence="5" id="KW-1133">Transmembrane helix</keyword>
<accession>A0A2T3NP95</accession>
<dbReference type="Gene3D" id="3.30.565.10">
    <property type="entry name" value="Histidine kinase-like ATPase, C-terminal domain"/>
    <property type="match status" value="1"/>
</dbReference>
<dbReference type="PANTHER" id="PTHR43065">
    <property type="entry name" value="SENSOR HISTIDINE KINASE"/>
    <property type="match status" value="1"/>
</dbReference>
<dbReference type="AlphaFoldDB" id="A0A2T3NP95"/>
<comment type="caution">
    <text evidence="8">The sequence shown here is derived from an EMBL/GenBank/DDBJ whole genome shotgun (WGS) entry which is preliminary data.</text>
</comment>
<dbReference type="CDD" id="cd00082">
    <property type="entry name" value="HisKA"/>
    <property type="match status" value="1"/>
</dbReference>
<keyword evidence="6" id="KW-0732">Signal</keyword>
<evidence type="ECO:0000256" key="5">
    <source>
        <dbReference type="SAM" id="Phobius"/>
    </source>
</evidence>
<evidence type="ECO:0000256" key="1">
    <source>
        <dbReference type="ARBA" id="ARBA00000085"/>
    </source>
</evidence>
<evidence type="ECO:0000256" key="2">
    <source>
        <dbReference type="ARBA" id="ARBA00012438"/>
    </source>
</evidence>
<dbReference type="Gene3D" id="1.10.287.130">
    <property type="match status" value="1"/>
</dbReference>
<keyword evidence="3" id="KW-0597">Phosphoprotein</keyword>
<dbReference type="OrthoDB" id="1931120at2"/>
<dbReference type="Pfam" id="PF00512">
    <property type="entry name" value="HisKA"/>
    <property type="match status" value="1"/>
</dbReference>
<dbReference type="SUPFAM" id="SSF47384">
    <property type="entry name" value="Homodimeric domain of signal transducing histidine kinase"/>
    <property type="match status" value="1"/>
</dbReference>
<organism evidence="8 9">
    <name type="scientific">Photobacterium sanctipauli</name>
    <dbReference type="NCBI Taxonomy" id="1342794"/>
    <lineage>
        <taxon>Bacteria</taxon>
        <taxon>Pseudomonadati</taxon>
        <taxon>Pseudomonadota</taxon>
        <taxon>Gammaproteobacteria</taxon>
        <taxon>Vibrionales</taxon>
        <taxon>Vibrionaceae</taxon>
        <taxon>Photobacterium</taxon>
    </lineage>
</organism>
<evidence type="ECO:0000256" key="3">
    <source>
        <dbReference type="ARBA" id="ARBA00022553"/>
    </source>
</evidence>
<dbReference type="Pfam" id="PF12974">
    <property type="entry name" value="Phosphonate-bd"/>
    <property type="match status" value="1"/>
</dbReference>
<feature type="signal peptide" evidence="6">
    <location>
        <begin position="1"/>
        <end position="23"/>
    </location>
</feature>
<proteinExistence type="predicted"/>
<keyword evidence="9" id="KW-1185">Reference proteome</keyword>
<feature type="transmembrane region" description="Helical" evidence="5">
    <location>
        <begin position="308"/>
        <end position="327"/>
    </location>
</feature>
<keyword evidence="4" id="KW-0175">Coiled coil</keyword>
<dbReference type="EMBL" id="PYMA01000013">
    <property type="protein sequence ID" value="PSW18068.1"/>
    <property type="molecule type" value="Genomic_DNA"/>
</dbReference>
<dbReference type="PANTHER" id="PTHR43065:SF42">
    <property type="entry name" value="TWO-COMPONENT SENSOR PPRA"/>
    <property type="match status" value="1"/>
</dbReference>
<dbReference type="Gene3D" id="3.40.190.10">
    <property type="entry name" value="Periplasmic binding protein-like II"/>
    <property type="match status" value="2"/>
</dbReference>
<feature type="chain" id="PRO_5015648625" description="histidine kinase" evidence="6">
    <location>
        <begin position="24"/>
        <end position="591"/>
    </location>
</feature>
<keyword evidence="5" id="KW-0472">Membrane</keyword>
<dbReference type="InterPro" id="IPR003661">
    <property type="entry name" value="HisK_dim/P_dom"/>
</dbReference>
<evidence type="ECO:0000313" key="8">
    <source>
        <dbReference type="EMBL" id="PSW18068.1"/>
    </source>
</evidence>
<dbReference type="InterPro" id="IPR036890">
    <property type="entry name" value="HATPase_C_sf"/>
</dbReference>
<dbReference type="RefSeq" id="WP_081879156.1">
    <property type="nucleotide sequence ID" value="NZ_JGVO01001623.1"/>
</dbReference>
<dbReference type="EC" id="2.7.13.3" evidence="2"/>
<evidence type="ECO:0000256" key="6">
    <source>
        <dbReference type="SAM" id="SignalP"/>
    </source>
</evidence>
<feature type="domain" description="Histidine kinase" evidence="7">
    <location>
        <begin position="376"/>
        <end position="588"/>
    </location>
</feature>
<dbReference type="PROSITE" id="PS50109">
    <property type="entry name" value="HIS_KIN"/>
    <property type="match status" value="1"/>
</dbReference>
<dbReference type="InterPro" id="IPR036097">
    <property type="entry name" value="HisK_dim/P_sf"/>
</dbReference>
<protein>
    <recommendedName>
        <fullName evidence="2">histidine kinase</fullName>
        <ecNumber evidence="2">2.7.13.3</ecNumber>
    </recommendedName>
</protein>
<feature type="coiled-coil region" evidence="4">
    <location>
        <begin position="337"/>
        <end position="364"/>
    </location>
</feature>
<gene>
    <name evidence="8" type="ORF">C9I98_18430</name>
</gene>
<evidence type="ECO:0000313" key="9">
    <source>
        <dbReference type="Proteomes" id="UP000241771"/>
    </source>
</evidence>
<sequence length="591" mass="66841">MASLKRTRLLFLMGIVMSFCCHAEQKLVKIGVLAFDGPAYTLQRWQPTIDYLNSALPDYHFVIIPTDIPTMEHLVRNQLVDFTLTNGIQFLLYKYRYQAVKMLNLSPFDGEASNAIGSALIGRIDEAEITNLNSLRNRLIVSVSEDAFGGFRVMEREFLLEGVRKSDLKNLAFIGYPQQDLLAKVLSGEADFAIVPTCLLEGEVRDGVIPPNSLKVMRRQSPSFSFPCEVSSQLYPNWTLARMKHVSVDYANHIARILLSIPPESQITVKGKYGGWSVPVDDSGVYRLMDDIGIRLQPSYFVRMWEKYRGWVLILGGLVLLFIGYHFRVNFLVHIRSSQLRDEIESHKETAKLLEKETNQLYKAQRVLLSGELASGIAHELNQPLMSIGIYAAAGKKCVAKGNQNPQQLFDIFDKIEQQTLSAGDVIQRMRDFTKRHSNQKELISIVTLLNNTLLIFRHTFSRKNIEVSLDIEETSVYVDPILIQQVVVNLIQNSIDALNNCHCGERAISIMANCDEHYLTLELADNGSGISDEQLKQLFMPFQSSKRSGLGLGMVISKRIIEMHSGTIEASQQQQGTRFLITLPRCFDKE</sequence>
<dbReference type="InterPro" id="IPR004358">
    <property type="entry name" value="Sig_transdc_His_kin-like_C"/>
</dbReference>
<dbReference type="Pfam" id="PF02518">
    <property type="entry name" value="HATPase_c"/>
    <property type="match status" value="1"/>
</dbReference>